<feature type="transmembrane region" description="Helical" evidence="9">
    <location>
        <begin position="275"/>
        <end position="296"/>
    </location>
</feature>
<evidence type="ECO:0000256" key="9">
    <source>
        <dbReference type="RuleBase" id="RU362122"/>
    </source>
</evidence>
<name>A0A0J6WXI7_9FIRM</name>
<evidence type="ECO:0000256" key="7">
    <source>
        <dbReference type="ARBA" id="ARBA00022989"/>
    </source>
</evidence>
<dbReference type="RefSeq" id="WP_048513321.1">
    <property type="nucleotide sequence ID" value="NZ_FUXD01000002.1"/>
</dbReference>
<reference evidence="10 11" key="1">
    <citation type="submission" date="2015-06" db="EMBL/GenBank/DDBJ databases">
        <title>Draft genome sequence of beer spoilage bacterium Megasphaera cerevisiae type strain 20462.</title>
        <authorList>
            <person name="Kutumbaka K."/>
            <person name="Pasmowitz J."/>
            <person name="Mategko J."/>
            <person name="Reyes D."/>
            <person name="Friedrich A."/>
            <person name="Han S."/>
            <person name="Martens-Habbena W."/>
            <person name="Neal-McKinney J."/>
            <person name="Janagama H.K."/>
            <person name="Nadala C."/>
            <person name="Samadpour M."/>
        </authorList>
    </citation>
    <scope>NUCLEOTIDE SEQUENCE [LARGE SCALE GENOMIC DNA]</scope>
    <source>
        <strain evidence="10 11">DSM 20462</strain>
    </source>
</reference>
<evidence type="ECO:0000256" key="5">
    <source>
        <dbReference type="ARBA" id="ARBA00022692"/>
    </source>
</evidence>
<dbReference type="PANTHER" id="PTHR30588">
    <property type="entry name" value="BRANCHED-CHAIN AMINO ACID TRANSPORT SYSTEM 2 CARRIER PROTEIN"/>
    <property type="match status" value="1"/>
</dbReference>
<dbReference type="PATRIC" id="fig|1122219.3.peg.2440"/>
<comment type="function">
    <text evidence="9">Component of the transport system for branched-chain amino acids.</text>
</comment>
<dbReference type="InParanoid" id="A0A0J6WXI7"/>
<keyword evidence="4" id="KW-1003">Cell membrane</keyword>
<proteinExistence type="inferred from homology"/>
<dbReference type="GO" id="GO:0015188">
    <property type="term" value="F:L-isoleucine transmembrane transporter activity"/>
    <property type="evidence" value="ECO:0007669"/>
    <property type="project" value="TreeGrafter"/>
</dbReference>
<evidence type="ECO:0000256" key="6">
    <source>
        <dbReference type="ARBA" id="ARBA00022970"/>
    </source>
</evidence>
<comment type="caution">
    <text evidence="10">The sequence shown here is derived from an EMBL/GenBank/DDBJ whole genome shotgun (WGS) entry which is preliminary data.</text>
</comment>
<keyword evidence="11" id="KW-1185">Reference proteome</keyword>
<dbReference type="GO" id="GO:0015820">
    <property type="term" value="P:L-leucine transport"/>
    <property type="evidence" value="ECO:0007669"/>
    <property type="project" value="TreeGrafter"/>
</dbReference>
<feature type="transmembrane region" description="Helical" evidence="9">
    <location>
        <begin position="317"/>
        <end position="336"/>
    </location>
</feature>
<keyword evidence="6 9" id="KW-0029">Amino-acid transport</keyword>
<dbReference type="GO" id="GO:0005886">
    <property type="term" value="C:plasma membrane"/>
    <property type="evidence" value="ECO:0007669"/>
    <property type="project" value="UniProtKB-SubCell"/>
</dbReference>
<feature type="transmembrane region" description="Helical" evidence="9">
    <location>
        <begin position="203"/>
        <end position="223"/>
    </location>
</feature>
<dbReference type="Pfam" id="PF05525">
    <property type="entry name" value="Branch_AA_trans"/>
    <property type="match status" value="1"/>
</dbReference>
<accession>A0A0J6WXI7</accession>
<dbReference type="PANTHER" id="PTHR30588:SF0">
    <property type="entry name" value="BRANCHED-CHAIN AMINO ACID PERMEASE BRNQ"/>
    <property type="match status" value="1"/>
</dbReference>
<feature type="transmembrane region" description="Helical" evidence="9">
    <location>
        <begin position="40"/>
        <end position="61"/>
    </location>
</feature>
<dbReference type="STRING" id="39029.BSR42_00725"/>
<sequence length="445" mass="47071">MEEKKGNRTIAIGLMLFALFFGAGNLIFPASMGQNAGENVWWAVFGFIFTGVGLPLAGVLAIGYSGCKNLQELASRVHPKFGLFFTVVSYLTIGPCFATPRTGSVSYEIAVHPFLGDGDNTMIMVGFMIVFFVISYWLSASPQKLVDRIGKILTPTLLIVILVLIVKSFITPLGVPQAPTAAYATASLAAVQGFLDGYGTMDAIASLVFAILVIEFVVEDGATTPKEITNEVFKAGIIAVGCLAFVYVFIAKIGADSVMAFGIQSTGAPVLSKSAMILFGNVGAIILAIIVLLACLSTSIGLITSCASYFHGLVGGVGYKAWVAIFSVFSFGVAMFGLKTIIVAAIPVLMFIYPIVVVLVILTFLHKVFDGRQCVYAWTIGLTMITALVNGTQTAKISLGGIDTFFNTMVPLHPLGMGWICFALAGFIIGMIWKSVVTSSSGADA</sequence>
<evidence type="ECO:0000256" key="1">
    <source>
        <dbReference type="ARBA" id="ARBA00004651"/>
    </source>
</evidence>
<protein>
    <recommendedName>
        <fullName evidence="9">Branched-chain amino acid transport system carrier protein</fullName>
    </recommendedName>
</protein>
<evidence type="ECO:0000256" key="2">
    <source>
        <dbReference type="ARBA" id="ARBA00008540"/>
    </source>
</evidence>
<dbReference type="InterPro" id="IPR004685">
    <property type="entry name" value="Brnchd-chn_aa_trnsp_Livcs"/>
</dbReference>
<gene>
    <name evidence="10" type="ORF">AB840_02815</name>
</gene>
<evidence type="ECO:0000256" key="3">
    <source>
        <dbReference type="ARBA" id="ARBA00022448"/>
    </source>
</evidence>
<feature type="transmembrane region" description="Helical" evidence="9">
    <location>
        <begin position="342"/>
        <end position="362"/>
    </location>
</feature>
<keyword evidence="7 9" id="KW-1133">Transmembrane helix</keyword>
<feature type="transmembrane region" description="Helical" evidence="9">
    <location>
        <begin position="235"/>
        <end position="255"/>
    </location>
</feature>
<dbReference type="AlphaFoldDB" id="A0A0J6WXI7"/>
<feature type="transmembrane region" description="Helical" evidence="9">
    <location>
        <begin position="81"/>
        <end position="100"/>
    </location>
</feature>
<comment type="similarity">
    <text evidence="2 9">Belongs to the branched chain amino acid transporter family.</text>
</comment>
<dbReference type="NCBIfam" id="TIGR00796">
    <property type="entry name" value="livcs"/>
    <property type="match status" value="1"/>
</dbReference>
<comment type="subcellular location">
    <subcellularLocation>
        <location evidence="1 9">Cell membrane</location>
        <topology evidence="1 9">Multi-pass membrane protein</topology>
    </subcellularLocation>
</comment>
<evidence type="ECO:0000256" key="8">
    <source>
        <dbReference type="ARBA" id="ARBA00023136"/>
    </source>
</evidence>
<keyword evidence="8 9" id="KW-0472">Membrane</keyword>
<dbReference type="FunCoup" id="A0A0J6WXI7">
    <property type="interactions" value="89"/>
</dbReference>
<feature type="transmembrane region" description="Helical" evidence="9">
    <location>
        <begin position="412"/>
        <end position="433"/>
    </location>
</feature>
<organism evidence="10 11">
    <name type="scientific">Megasphaera cerevisiae DSM 20462</name>
    <dbReference type="NCBI Taxonomy" id="1122219"/>
    <lineage>
        <taxon>Bacteria</taxon>
        <taxon>Bacillati</taxon>
        <taxon>Bacillota</taxon>
        <taxon>Negativicutes</taxon>
        <taxon>Veillonellales</taxon>
        <taxon>Veillonellaceae</taxon>
        <taxon>Megasphaera</taxon>
    </lineage>
</organism>
<evidence type="ECO:0000313" key="10">
    <source>
        <dbReference type="EMBL" id="KMO87344.1"/>
    </source>
</evidence>
<dbReference type="GO" id="GO:0015190">
    <property type="term" value="F:L-leucine transmembrane transporter activity"/>
    <property type="evidence" value="ECO:0007669"/>
    <property type="project" value="TreeGrafter"/>
</dbReference>
<dbReference type="EMBL" id="LEKT01000006">
    <property type="protein sequence ID" value="KMO87344.1"/>
    <property type="molecule type" value="Genomic_DNA"/>
</dbReference>
<keyword evidence="3 9" id="KW-0813">Transport</keyword>
<keyword evidence="5 9" id="KW-0812">Transmembrane</keyword>
<evidence type="ECO:0000313" key="11">
    <source>
        <dbReference type="Proteomes" id="UP000036503"/>
    </source>
</evidence>
<feature type="transmembrane region" description="Helical" evidence="9">
    <location>
        <begin position="152"/>
        <end position="170"/>
    </location>
</feature>
<feature type="transmembrane region" description="Helical" evidence="9">
    <location>
        <begin position="9"/>
        <end position="28"/>
    </location>
</feature>
<dbReference type="OrthoDB" id="9783920at2"/>
<evidence type="ECO:0000256" key="4">
    <source>
        <dbReference type="ARBA" id="ARBA00022475"/>
    </source>
</evidence>
<feature type="transmembrane region" description="Helical" evidence="9">
    <location>
        <begin position="374"/>
        <end position="392"/>
    </location>
</feature>
<dbReference type="Proteomes" id="UP000036503">
    <property type="component" value="Unassembled WGS sequence"/>
</dbReference>
<dbReference type="GO" id="GO:0015818">
    <property type="term" value="P:isoleucine transport"/>
    <property type="evidence" value="ECO:0007669"/>
    <property type="project" value="TreeGrafter"/>
</dbReference>
<feature type="transmembrane region" description="Helical" evidence="9">
    <location>
        <begin position="120"/>
        <end position="140"/>
    </location>
</feature>
<dbReference type="GO" id="GO:0005304">
    <property type="term" value="F:L-valine transmembrane transporter activity"/>
    <property type="evidence" value="ECO:0007669"/>
    <property type="project" value="TreeGrafter"/>
</dbReference>